<comment type="caution">
    <text evidence="1">The sequence shown here is derived from an EMBL/GenBank/DDBJ whole genome shotgun (WGS) entry which is preliminary data.</text>
</comment>
<proteinExistence type="predicted"/>
<accession>A0ABQ8IUK6</accession>
<evidence type="ECO:0000313" key="1">
    <source>
        <dbReference type="EMBL" id="KAH9414003.1"/>
    </source>
</evidence>
<name>A0ABQ8IUK6_DERPT</name>
<sequence length="65" mass="7279">MDDQPKSFAVAAAMESPITYGLTSIIRYHSNRMISRMFSGDFGKKNTNRVVIDAYNYGCVLLLSI</sequence>
<reference evidence="1 2" key="1">
    <citation type="journal article" date="2018" name="J. Allergy Clin. Immunol.">
        <title>High-quality assembly of Dermatophagoides pteronyssinus genome and transcriptome reveals a wide range of novel allergens.</title>
        <authorList>
            <person name="Liu X.Y."/>
            <person name="Yang K.Y."/>
            <person name="Wang M.Q."/>
            <person name="Kwok J.S."/>
            <person name="Zeng X."/>
            <person name="Yang Z."/>
            <person name="Xiao X.J."/>
            <person name="Lau C.P."/>
            <person name="Li Y."/>
            <person name="Huang Z.M."/>
            <person name="Ba J.G."/>
            <person name="Yim A.K."/>
            <person name="Ouyang C.Y."/>
            <person name="Ngai S.M."/>
            <person name="Chan T.F."/>
            <person name="Leung E.L."/>
            <person name="Liu L."/>
            <person name="Liu Z.G."/>
            <person name="Tsui S.K."/>
        </authorList>
    </citation>
    <scope>NUCLEOTIDE SEQUENCE [LARGE SCALE GENOMIC DNA]</scope>
    <source>
        <strain evidence="1">Derp</strain>
    </source>
</reference>
<reference evidence="1 2" key="2">
    <citation type="journal article" date="2022" name="Mol. Biol. Evol.">
        <title>Comparative Genomics Reveals Insights into the Divergent Evolution of Astigmatic Mites and Household Pest Adaptations.</title>
        <authorList>
            <person name="Xiong Q."/>
            <person name="Wan A.T."/>
            <person name="Liu X."/>
            <person name="Fung C.S."/>
            <person name="Xiao X."/>
            <person name="Malainual N."/>
            <person name="Hou J."/>
            <person name="Wang L."/>
            <person name="Wang M."/>
            <person name="Yang K.Y."/>
            <person name="Cui Y."/>
            <person name="Leung E.L."/>
            <person name="Nong W."/>
            <person name="Shin S.K."/>
            <person name="Au S.W."/>
            <person name="Jeong K.Y."/>
            <person name="Chew F.T."/>
            <person name="Hui J.H."/>
            <person name="Leung T.F."/>
            <person name="Tungtrongchitr A."/>
            <person name="Zhong N."/>
            <person name="Liu Z."/>
            <person name="Tsui S.K."/>
        </authorList>
    </citation>
    <scope>NUCLEOTIDE SEQUENCE [LARGE SCALE GENOMIC DNA]</scope>
    <source>
        <strain evidence="1">Derp</strain>
    </source>
</reference>
<dbReference type="Proteomes" id="UP000887458">
    <property type="component" value="Unassembled WGS sequence"/>
</dbReference>
<keyword evidence="2" id="KW-1185">Reference proteome</keyword>
<protein>
    <submittedName>
        <fullName evidence="1">Uncharacterized protein</fullName>
    </submittedName>
</protein>
<dbReference type="EMBL" id="NJHN03000115">
    <property type="protein sequence ID" value="KAH9414003.1"/>
    <property type="molecule type" value="Genomic_DNA"/>
</dbReference>
<gene>
    <name evidence="1" type="ORF">DERP_012383</name>
</gene>
<evidence type="ECO:0000313" key="2">
    <source>
        <dbReference type="Proteomes" id="UP000887458"/>
    </source>
</evidence>
<organism evidence="1 2">
    <name type="scientific">Dermatophagoides pteronyssinus</name>
    <name type="common">European house dust mite</name>
    <dbReference type="NCBI Taxonomy" id="6956"/>
    <lineage>
        <taxon>Eukaryota</taxon>
        <taxon>Metazoa</taxon>
        <taxon>Ecdysozoa</taxon>
        <taxon>Arthropoda</taxon>
        <taxon>Chelicerata</taxon>
        <taxon>Arachnida</taxon>
        <taxon>Acari</taxon>
        <taxon>Acariformes</taxon>
        <taxon>Sarcoptiformes</taxon>
        <taxon>Astigmata</taxon>
        <taxon>Psoroptidia</taxon>
        <taxon>Analgoidea</taxon>
        <taxon>Pyroglyphidae</taxon>
        <taxon>Dermatophagoidinae</taxon>
        <taxon>Dermatophagoides</taxon>
    </lineage>
</organism>